<keyword evidence="1" id="KW-0472">Membrane</keyword>
<accession>A0AA40SQS1</accession>
<reference evidence="2 3" key="1">
    <citation type="submission" date="2020-08" db="EMBL/GenBank/DDBJ databases">
        <title>Sequencing the genomes of 1000 actinobacteria strains.</title>
        <authorList>
            <person name="Klenk H.-P."/>
        </authorList>
    </citation>
    <scope>NUCLEOTIDE SEQUENCE [LARGE SCALE GENOMIC DNA]</scope>
    <source>
        <strain evidence="2 3">DSM 19600</strain>
    </source>
</reference>
<proteinExistence type="predicted"/>
<evidence type="ECO:0000313" key="2">
    <source>
        <dbReference type="EMBL" id="MBB4140532.1"/>
    </source>
</evidence>
<feature type="transmembrane region" description="Helical" evidence="1">
    <location>
        <begin position="39"/>
        <end position="63"/>
    </location>
</feature>
<dbReference type="RefSeq" id="WP_183500054.1">
    <property type="nucleotide sequence ID" value="NZ_BAABCO010000004.1"/>
</dbReference>
<organism evidence="2 3">
    <name type="scientific">Microbacterium invictum</name>
    <dbReference type="NCBI Taxonomy" id="515415"/>
    <lineage>
        <taxon>Bacteria</taxon>
        <taxon>Bacillati</taxon>
        <taxon>Actinomycetota</taxon>
        <taxon>Actinomycetes</taxon>
        <taxon>Micrococcales</taxon>
        <taxon>Microbacteriaceae</taxon>
        <taxon>Microbacterium</taxon>
    </lineage>
</organism>
<feature type="transmembrane region" description="Helical" evidence="1">
    <location>
        <begin position="156"/>
        <end position="177"/>
    </location>
</feature>
<evidence type="ECO:0000256" key="1">
    <source>
        <dbReference type="SAM" id="Phobius"/>
    </source>
</evidence>
<feature type="transmembrane region" description="Helical" evidence="1">
    <location>
        <begin position="129"/>
        <end position="149"/>
    </location>
</feature>
<keyword evidence="3" id="KW-1185">Reference proteome</keyword>
<feature type="transmembrane region" description="Helical" evidence="1">
    <location>
        <begin position="75"/>
        <end position="99"/>
    </location>
</feature>
<sequence length="182" mass="19344">MIDHDFPRDLVMTAAIFGVAAFIWSGWAQEKPPHWVWRVVLAVLSLTGIAMAAINIPIAIRAWDTATAIDFGGSAWTAYLVVFAIEIVAIIGLAIWAAYARRTDQFAPLVLAVVGIHFIPLAFVFGQVIIGVVGVVLAFIAVLAALLPVERVARSFWCGILAAPVLLIAGAVCAVAGRDALV</sequence>
<gene>
    <name evidence="2" type="ORF">BKA10_002326</name>
</gene>
<evidence type="ECO:0000313" key="3">
    <source>
        <dbReference type="Proteomes" id="UP000549113"/>
    </source>
</evidence>
<dbReference type="EMBL" id="JACIFH010000001">
    <property type="protein sequence ID" value="MBB4140532.1"/>
    <property type="molecule type" value="Genomic_DNA"/>
</dbReference>
<feature type="transmembrane region" description="Helical" evidence="1">
    <location>
        <begin position="106"/>
        <end position="123"/>
    </location>
</feature>
<dbReference type="AlphaFoldDB" id="A0AA40SQS1"/>
<name>A0AA40SQS1_9MICO</name>
<protein>
    <submittedName>
        <fullName evidence="2">Small-conductance mechanosensitive channel</fullName>
    </submittedName>
</protein>
<feature type="transmembrane region" description="Helical" evidence="1">
    <location>
        <begin position="6"/>
        <end position="27"/>
    </location>
</feature>
<keyword evidence="1" id="KW-1133">Transmembrane helix</keyword>
<dbReference type="Proteomes" id="UP000549113">
    <property type="component" value="Unassembled WGS sequence"/>
</dbReference>
<comment type="caution">
    <text evidence="2">The sequence shown here is derived from an EMBL/GenBank/DDBJ whole genome shotgun (WGS) entry which is preliminary data.</text>
</comment>
<keyword evidence="1" id="KW-0812">Transmembrane</keyword>